<sequence length="109" mass="12184">MRGFDNASEILLLERNGILKLNKQDGQGDRISRLVLMSNDGSDNFYNKAEKLITKHSPRVLGCIIESDSYELGSLLFGEGKIAKLILIDHKDAVSRVLLSIIEIKNEKV</sequence>
<comment type="caution">
    <text evidence="1">The sequence shown here is derived from an EMBL/GenBank/DDBJ whole genome shotgun (WGS) entry which is preliminary data.</text>
</comment>
<reference evidence="1" key="1">
    <citation type="journal article" date="2014" name="Front. Microbiol.">
        <title>High frequency of phylogenetically diverse reductive dehalogenase-homologous genes in deep subseafloor sedimentary metagenomes.</title>
        <authorList>
            <person name="Kawai M."/>
            <person name="Futagami T."/>
            <person name="Toyoda A."/>
            <person name="Takaki Y."/>
            <person name="Nishi S."/>
            <person name="Hori S."/>
            <person name="Arai W."/>
            <person name="Tsubouchi T."/>
            <person name="Morono Y."/>
            <person name="Uchiyama I."/>
            <person name="Ito T."/>
            <person name="Fujiyama A."/>
            <person name="Inagaki F."/>
            <person name="Takami H."/>
        </authorList>
    </citation>
    <scope>NUCLEOTIDE SEQUENCE</scope>
    <source>
        <strain evidence="1">Expedition CK06-06</strain>
    </source>
</reference>
<proteinExistence type="predicted"/>
<accession>X1A300</accession>
<organism evidence="1">
    <name type="scientific">marine sediment metagenome</name>
    <dbReference type="NCBI Taxonomy" id="412755"/>
    <lineage>
        <taxon>unclassified sequences</taxon>
        <taxon>metagenomes</taxon>
        <taxon>ecological metagenomes</taxon>
    </lineage>
</organism>
<dbReference type="AlphaFoldDB" id="X1A300"/>
<gene>
    <name evidence="1" type="ORF">S01H4_14812</name>
</gene>
<dbReference type="EMBL" id="BART01006490">
    <property type="protein sequence ID" value="GAG64547.1"/>
    <property type="molecule type" value="Genomic_DNA"/>
</dbReference>
<protein>
    <submittedName>
        <fullName evidence="1">Uncharacterized protein</fullName>
    </submittedName>
</protein>
<name>X1A300_9ZZZZ</name>
<evidence type="ECO:0000313" key="1">
    <source>
        <dbReference type="EMBL" id="GAG64547.1"/>
    </source>
</evidence>